<dbReference type="Proteomes" id="UP001642360">
    <property type="component" value="Unassembled WGS sequence"/>
</dbReference>
<dbReference type="EMBL" id="CAUOFW020000957">
    <property type="protein sequence ID" value="CAK9139359.1"/>
    <property type="molecule type" value="Genomic_DNA"/>
</dbReference>
<feature type="region of interest" description="Disordered" evidence="1">
    <location>
        <begin position="135"/>
        <end position="167"/>
    </location>
</feature>
<evidence type="ECO:0000313" key="4">
    <source>
        <dbReference type="Proteomes" id="UP001642360"/>
    </source>
</evidence>
<name>A0ABC8R8T8_9AQUA</name>
<feature type="domain" description="DUF4005" evidence="2">
    <location>
        <begin position="98"/>
        <end position="168"/>
    </location>
</feature>
<evidence type="ECO:0000256" key="1">
    <source>
        <dbReference type="SAM" id="MobiDB-lite"/>
    </source>
</evidence>
<gene>
    <name evidence="3" type="ORF">ILEXP_LOCUS6748</name>
</gene>
<protein>
    <recommendedName>
        <fullName evidence="2">DUF4005 domain-containing protein</fullName>
    </recommendedName>
</protein>
<feature type="compositionally biased region" description="Low complexity" evidence="1">
    <location>
        <begin position="65"/>
        <end position="74"/>
    </location>
</feature>
<feature type="region of interest" description="Disordered" evidence="1">
    <location>
        <begin position="59"/>
        <end position="99"/>
    </location>
</feature>
<sequence>MTFCLSSTQETIDANINKARRGLRSKRSPKNHQQTERIEHVFSTYYSKRLSMSKHEHREFQICQSPSASSVTSSRTRDRQLEEEFSHNTPKRISQCCSSASKSSQITAALPKALSENEDSSSNDYHLARNYMANTESSKAKARSHSEPKQRPKWSMKPKSRRTASMERMNDTETIQMQHPTSIVRHSHEIQFPWLVKLYRSAKSIKDREHDSTSITTKNSTYCKTIIAYEVSI</sequence>
<organism evidence="3 4">
    <name type="scientific">Ilex paraguariensis</name>
    <name type="common">yerba mate</name>
    <dbReference type="NCBI Taxonomy" id="185542"/>
    <lineage>
        <taxon>Eukaryota</taxon>
        <taxon>Viridiplantae</taxon>
        <taxon>Streptophyta</taxon>
        <taxon>Embryophyta</taxon>
        <taxon>Tracheophyta</taxon>
        <taxon>Spermatophyta</taxon>
        <taxon>Magnoliopsida</taxon>
        <taxon>eudicotyledons</taxon>
        <taxon>Gunneridae</taxon>
        <taxon>Pentapetalae</taxon>
        <taxon>asterids</taxon>
        <taxon>campanulids</taxon>
        <taxon>Aquifoliales</taxon>
        <taxon>Aquifoliaceae</taxon>
        <taxon>Ilex</taxon>
    </lineage>
</organism>
<accession>A0ABC8R8T8</accession>
<comment type="caution">
    <text evidence="3">The sequence shown here is derived from an EMBL/GenBank/DDBJ whole genome shotgun (WGS) entry which is preliminary data.</text>
</comment>
<keyword evidence="4" id="KW-1185">Reference proteome</keyword>
<proteinExistence type="predicted"/>
<dbReference type="InterPro" id="IPR025064">
    <property type="entry name" value="DUF4005"/>
</dbReference>
<dbReference type="Pfam" id="PF13178">
    <property type="entry name" value="DUF4005"/>
    <property type="match status" value="1"/>
</dbReference>
<evidence type="ECO:0000313" key="3">
    <source>
        <dbReference type="EMBL" id="CAK9139359.1"/>
    </source>
</evidence>
<evidence type="ECO:0000259" key="2">
    <source>
        <dbReference type="Pfam" id="PF13178"/>
    </source>
</evidence>
<reference evidence="3 4" key="1">
    <citation type="submission" date="2024-02" db="EMBL/GenBank/DDBJ databases">
        <authorList>
            <person name="Vignale AGUSTIN F."/>
            <person name="Sosa J E."/>
            <person name="Modenutti C."/>
        </authorList>
    </citation>
    <scope>NUCLEOTIDE SEQUENCE [LARGE SCALE GENOMIC DNA]</scope>
</reference>
<dbReference type="AlphaFoldDB" id="A0ABC8R8T8"/>
<feature type="compositionally biased region" description="Basic residues" evidence="1">
    <location>
        <begin position="151"/>
        <end position="162"/>
    </location>
</feature>
<feature type="compositionally biased region" description="Basic and acidic residues" evidence="1">
    <location>
        <begin position="75"/>
        <end position="86"/>
    </location>
</feature>